<comment type="caution">
    <text evidence="3">The sequence shown here is derived from an EMBL/GenBank/DDBJ whole genome shotgun (WGS) entry which is preliminary data.</text>
</comment>
<gene>
    <name evidence="3" type="ORF">B0J15DRAFT_390462</name>
</gene>
<dbReference type="Proteomes" id="UP000736672">
    <property type="component" value="Unassembled WGS sequence"/>
</dbReference>
<keyword evidence="2" id="KW-0472">Membrane</keyword>
<reference evidence="3" key="1">
    <citation type="journal article" date="2021" name="Nat. Commun.">
        <title>Genetic determinants of endophytism in the Arabidopsis root mycobiome.</title>
        <authorList>
            <person name="Mesny F."/>
            <person name="Miyauchi S."/>
            <person name="Thiergart T."/>
            <person name="Pickel B."/>
            <person name="Atanasova L."/>
            <person name="Karlsson M."/>
            <person name="Huettel B."/>
            <person name="Barry K.W."/>
            <person name="Haridas S."/>
            <person name="Chen C."/>
            <person name="Bauer D."/>
            <person name="Andreopoulos W."/>
            <person name="Pangilinan J."/>
            <person name="LaButti K."/>
            <person name="Riley R."/>
            <person name="Lipzen A."/>
            <person name="Clum A."/>
            <person name="Drula E."/>
            <person name="Henrissat B."/>
            <person name="Kohler A."/>
            <person name="Grigoriev I.V."/>
            <person name="Martin F.M."/>
            <person name="Hacquard S."/>
        </authorList>
    </citation>
    <scope>NUCLEOTIDE SEQUENCE</scope>
    <source>
        <strain evidence="3">FSSC 5 MPI-SDFR-AT-0091</strain>
    </source>
</reference>
<dbReference type="OrthoDB" id="5077032at2759"/>
<feature type="region of interest" description="Disordered" evidence="1">
    <location>
        <begin position="292"/>
        <end position="312"/>
    </location>
</feature>
<keyword evidence="4" id="KW-1185">Reference proteome</keyword>
<feature type="region of interest" description="Disordered" evidence="1">
    <location>
        <begin position="170"/>
        <end position="205"/>
    </location>
</feature>
<evidence type="ECO:0000256" key="1">
    <source>
        <dbReference type="SAM" id="MobiDB-lite"/>
    </source>
</evidence>
<name>A0A9P9R7L1_FUSSL</name>
<sequence length="312" mass="33683">MAVLLHPQKREGPSADDSTFWSEFLETRTEMTSLIPTAPPKAQDNVVGSYTNSGGTVQSFMCREDSSFWTGLRVAGDTRTFARCDKSWEWIATECNDNGYVQFTNVIENTSGTNSCGGDYCTTLTVYDSNEEGEKGAQYMIDCKTFLQPPGSDKPYTKFYREYRTDLTTTDSSTATEAPATTQDSTTAGSTTSSTSSETGDLGNNDGAKGLSSGAIAGIVVGAIAGLCLVACGFYIAYRMGRKRRHDAEKSDQGFIGLQQKFAGDDIQGPREMPGDTKQSAPVVELPAEQHVAEMEAPVDNRPVDARTGAQY</sequence>
<protein>
    <submittedName>
        <fullName evidence="3">Uncharacterized protein</fullName>
    </submittedName>
</protein>
<dbReference type="EMBL" id="JAGTJS010000005">
    <property type="protein sequence ID" value="KAH7268268.1"/>
    <property type="molecule type" value="Genomic_DNA"/>
</dbReference>
<organism evidence="3 4">
    <name type="scientific">Fusarium solani</name>
    <name type="common">Filamentous fungus</name>
    <dbReference type="NCBI Taxonomy" id="169388"/>
    <lineage>
        <taxon>Eukaryota</taxon>
        <taxon>Fungi</taxon>
        <taxon>Dikarya</taxon>
        <taxon>Ascomycota</taxon>
        <taxon>Pezizomycotina</taxon>
        <taxon>Sordariomycetes</taxon>
        <taxon>Hypocreomycetidae</taxon>
        <taxon>Hypocreales</taxon>
        <taxon>Nectriaceae</taxon>
        <taxon>Fusarium</taxon>
        <taxon>Fusarium solani species complex</taxon>
    </lineage>
</organism>
<accession>A0A9P9R7L1</accession>
<keyword evidence="2" id="KW-0812">Transmembrane</keyword>
<proteinExistence type="predicted"/>
<dbReference type="AlphaFoldDB" id="A0A9P9R7L1"/>
<evidence type="ECO:0000256" key="2">
    <source>
        <dbReference type="SAM" id="Phobius"/>
    </source>
</evidence>
<feature type="transmembrane region" description="Helical" evidence="2">
    <location>
        <begin position="215"/>
        <end position="238"/>
    </location>
</feature>
<evidence type="ECO:0000313" key="4">
    <source>
        <dbReference type="Proteomes" id="UP000736672"/>
    </source>
</evidence>
<keyword evidence="2" id="KW-1133">Transmembrane helix</keyword>
<evidence type="ECO:0000313" key="3">
    <source>
        <dbReference type="EMBL" id="KAH7268268.1"/>
    </source>
</evidence>
<feature type="compositionally biased region" description="Low complexity" evidence="1">
    <location>
        <begin position="170"/>
        <end position="199"/>
    </location>
</feature>